<dbReference type="GO" id="GO:0030313">
    <property type="term" value="C:cell envelope"/>
    <property type="evidence" value="ECO:0007669"/>
    <property type="project" value="UniProtKB-SubCell"/>
</dbReference>
<reference evidence="6 7" key="1">
    <citation type="submission" date="2016-10" db="EMBL/GenBank/DDBJ databases">
        <title>Draft genome sequence of Methylobacterium extorquens CP3, a seed endophyte of Crotalaria pumila with plant growth-promoting and metal tolerance properties.</title>
        <authorList>
            <person name="Sanchez-Lopez A.S."/>
            <person name="Van Hamme J.D."/>
            <person name="Thijs S."/>
            <person name="Mcammond B.M."/>
            <person name="Stevens V."/>
            <person name="Gonzalez-Chavez M.D.C."/>
            <person name="Vangronsveld J."/>
        </authorList>
    </citation>
    <scope>NUCLEOTIDE SEQUENCE [LARGE SCALE GENOMIC DNA]</scope>
    <source>
        <strain evidence="6 7">CP3</strain>
    </source>
</reference>
<sequence>MTSVATAKGIGQSRRHWLWLLSAALVGGGLTYGLKRQGPDAVLDLTFSDSAGVQSSLAAFRGKVVLVNLWATWCAPCREEMPALDRLQRKLGGPDFQVVALSMDRGGVPAVNRFYQDVGVRNLPVFVDASGTVLRQAGATGLPTTLLFDREGREIGRFVGPAEWDGPRIEAILKSAITRNGGKTS</sequence>
<dbReference type="AlphaFoldDB" id="A0A1S1P134"/>
<dbReference type="InterPro" id="IPR013740">
    <property type="entry name" value="Redoxin"/>
</dbReference>
<proteinExistence type="predicted"/>
<keyword evidence="4" id="KW-0812">Transmembrane</keyword>
<comment type="subcellular location">
    <subcellularLocation>
        <location evidence="1">Cell envelope</location>
    </subcellularLocation>
</comment>
<dbReference type="PROSITE" id="PS51352">
    <property type="entry name" value="THIOREDOXIN_2"/>
    <property type="match status" value="1"/>
</dbReference>
<name>A0A1S1P134_METEX</name>
<dbReference type="GO" id="GO:0015036">
    <property type="term" value="F:disulfide oxidoreductase activity"/>
    <property type="evidence" value="ECO:0007669"/>
    <property type="project" value="UniProtKB-ARBA"/>
</dbReference>
<dbReference type="InterPro" id="IPR050553">
    <property type="entry name" value="Thioredoxin_ResA/DsbE_sf"/>
</dbReference>
<dbReference type="InterPro" id="IPR013766">
    <property type="entry name" value="Thioredoxin_domain"/>
</dbReference>
<evidence type="ECO:0000256" key="4">
    <source>
        <dbReference type="SAM" id="Phobius"/>
    </source>
</evidence>
<feature type="domain" description="Thioredoxin" evidence="5">
    <location>
        <begin position="36"/>
        <end position="178"/>
    </location>
</feature>
<keyword evidence="4" id="KW-1133">Transmembrane helix</keyword>
<evidence type="ECO:0000256" key="2">
    <source>
        <dbReference type="ARBA" id="ARBA00022748"/>
    </source>
</evidence>
<dbReference type="CDD" id="cd02966">
    <property type="entry name" value="TlpA_like_family"/>
    <property type="match status" value="1"/>
</dbReference>
<organism evidence="6 7">
    <name type="scientific">Methylorubrum extorquens</name>
    <name type="common">Methylobacterium dichloromethanicum</name>
    <name type="synonym">Methylobacterium extorquens</name>
    <dbReference type="NCBI Taxonomy" id="408"/>
    <lineage>
        <taxon>Bacteria</taxon>
        <taxon>Pseudomonadati</taxon>
        <taxon>Pseudomonadota</taxon>
        <taxon>Alphaproteobacteria</taxon>
        <taxon>Hyphomicrobiales</taxon>
        <taxon>Methylobacteriaceae</taxon>
        <taxon>Methylorubrum</taxon>
    </lineage>
</organism>
<dbReference type="InterPro" id="IPR036249">
    <property type="entry name" value="Thioredoxin-like_sf"/>
</dbReference>
<evidence type="ECO:0000313" key="6">
    <source>
        <dbReference type="EMBL" id="OHV15370.1"/>
    </source>
</evidence>
<keyword evidence="3" id="KW-0676">Redox-active center</keyword>
<dbReference type="GO" id="GO:0017004">
    <property type="term" value="P:cytochrome complex assembly"/>
    <property type="evidence" value="ECO:0007669"/>
    <property type="project" value="UniProtKB-KW"/>
</dbReference>
<dbReference type="Pfam" id="PF08534">
    <property type="entry name" value="Redoxin"/>
    <property type="match status" value="1"/>
</dbReference>
<dbReference type="PROSITE" id="PS00194">
    <property type="entry name" value="THIOREDOXIN_1"/>
    <property type="match status" value="1"/>
</dbReference>
<dbReference type="PANTHER" id="PTHR42852">
    <property type="entry name" value="THIOL:DISULFIDE INTERCHANGE PROTEIN DSBE"/>
    <property type="match status" value="1"/>
</dbReference>
<evidence type="ECO:0000259" key="5">
    <source>
        <dbReference type="PROSITE" id="PS51352"/>
    </source>
</evidence>
<accession>A0A1S1P134</accession>
<dbReference type="SUPFAM" id="SSF52833">
    <property type="entry name" value="Thioredoxin-like"/>
    <property type="match status" value="1"/>
</dbReference>
<dbReference type="Gene3D" id="3.40.30.10">
    <property type="entry name" value="Glutaredoxin"/>
    <property type="match status" value="1"/>
</dbReference>
<dbReference type="InterPro" id="IPR017937">
    <property type="entry name" value="Thioredoxin_CS"/>
</dbReference>
<evidence type="ECO:0000256" key="3">
    <source>
        <dbReference type="ARBA" id="ARBA00023284"/>
    </source>
</evidence>
<gene>
    <name evidence="6" type="ORF">BK022_19565</name>
</gene>
<dbReference type="Proteomes" id="UP000180215">
    <property type="component" value="Unassembled WGS sequence"/>
</dbReference>
<dbReference type="PANTHER" id="PTHR42852:SF18">
    <property type="entry name" value="CHROMOSOME UNDETERMINED SCAFFOLD_47, WHOLE GENOME SHOTGUN SEQUENCE"/>
    <property type="match status" value="1"/>
</dbReference>
<dbReference type="EMBL" id="MNAO01000285">
    <property type="protein sequence ID" value="OHV15370.1"/>
    <property type="molecule type" value="Genomic_DNA"/>
</dbReference>
<protein>
    <submittedName>
        <fullName evidence="6">Thiol:disulfide interchange protein</fullName>
    </submittedName>
</protein>
<evidence type="ECO:0000313" key="7">
    <source>
        <dbReference type="Proteomes" id="UP000180215"/>
    </source>
</evidence>
<evidence type="ECO:0000256" key="1">
    <source>
        <dbReference type="ARBA" id="ARBA00004196"/>
    </source>
</evidence>
<feature type="transmembrane region" description="Helical" evidence="4">
    <location>
        <begin position="16"/>
        <end position="34"/>
    </location>
</feature>
<keyword evidence="4" id="KW-0472">Membrane</keyword>
<keyword evidence="2" id="KW-0201">Cytochrome c-type biogenesis</keyword>
<comment type="caution">
    <text evidence="6">The sequence shown here is derived from an EMBL/GenBank/DDBJ whole genome shotgun (WGS) entry which is preliminary data.</text>
</comment>